<sequence length="268" mass="31004">MSQATFHAPRRKRKVYESYESPFPIPLSHDCFMKDFRICKGEVINNNVIVRDMEDIELLYGKGYFGKGILSRSRPEYNITQEEIRGRWKDPKIKLPIISSSKYQHHVEWARELLQGQGMDSKSINKILENYTSPISLPEEEKTINLEDSIDNQQSESAGKLSSTNKDHMAREGNPEYDPLSKYGPEDPEDNQTCTEIDQEALEKMHCHRHDDLIKHCGCKPKKQTESEGRSFLEKMGNEYVMVEEETAPEAEETEQERCVRSITSKVV</sequence>
<dbReference type="AlphaFoldDB" id="A0AAV7AAD5"/>
<feature type="compositionally biased region" description="Basic and acidic residues" evidence="1">
    <location>
        <begin position="165"/>
        <end position="174"/>
    </location>
</feature>
<keyword evidence="3" id="KW-1185">Reference proteome</keyword>
<dbReference type="Proteomes" id="UP000824782">
    <property type="component" value="Unassembled WGS sequence"/>
</dbReference>
<feature type="region of interest" description="Disordered" evidence="1">
    <location>
        <begin position="246"/>
        <end position="268"/>
    </location>
</feature>
<feature type="region of interest" description="Disordered" evidence="1">
    <location>
        <begin position="150"/>
        <end position="192"/>
    </location>
</feature>
<dbReference type="PANTHER" id="PTHR21227">
    <property type="entry name" value="TRNA-SPLICING ENDONUCLEASE SUBUNIT SEN2"/>
    <property type="match status" value="1"/>
</dbReference>
<evidence type="ECO:0000313" key="3">
    <source>
        <dbReference type="Proteomes" id="UP000824782"/>
    </source>
</evidence>
<reference evidence="2" key="1">
    <citation type="thesis" date="2020" institute="ProQuest LLC" country="789 East Eisenhower Parkway, Ann Arbor, MI, USA">
        <title>Comparative Genomics and Chromosome Evolution.</title>
        <authorList>
            <person name="Mudd A.B."/>
        </authorList>
    </citation>
    <scope>NUCLEOTIDE SEQUENCE</scope>
    <source>
        <strain evidence="2">237g6f4</strain>
        <tissue evidence="2">Blood</tissue>
    </source>
</reference>
<gene>
    <name evidence="2" type="ORF">GDO81_018232</name>
</gene>
<dbReference type="GO" id="GO:0000213">
    <property type="term" value="F:tRNA-intron lyase activity"/>
    <property type="evidence" value="ECO:0007669"/>
    <property type="project" value="InterPro"/>
</dbReference>
<dbReference type="GO" id="GO:0000214">
    <property type="term" value="C:tRNA-intron endonuclease complex"/>
    <property type="evidence" value="ECO:0007669"/>
    <property type="project" value="TreeGrafter"/>
</dbReference>
<dbReference type="InterPro" id="IPR006676">
    <property type="entry name" value="tRNA_splic"/>
</dbReference>
<accession>A0AAV7AAD5</accession>
<dbReference type="GO" id="GO:0000379">
    <property type="term" value="P:tRNA-type intron splice site recognition and cleavage"/>
    <property type="evidence" value="ECO:0007669"/>
    <property type="project" value="TreeGrafter"/>
</dbReference>
<evidence type="ECO:0000313" key="2">
    <source>
        <dbReference type="EMBL" id="KAG8556859.1"/>
    </source>
</evidence>
<dbReference type="PANTHER" id="PTHR21227:SF0">
    <property type="entry name" value="TRNA-SPLICING ENDONUCLEASE SUBUNIT SEN2"/>
    <property type="match status" value="1"/>
</dbReference>
<dbReference type="GO" id="GO:0005737">
    <property type="term" value="C:cytoplasm"/>
    <property type="evidence" value="ECO:0007669"/>
    <property type="project" value="TreeGrafter"/>
</dbReference>
<comment type="caution">
    <text evidence="2">The sequence shown here is derived from an EMBL/GenBank/DDBJ whole genome shotgun (WGS) entry which is preliminary data.</text>
</comment>
<organism evidence="2 3">
    <name type="scientific">Engystomops pustulosus</name>
    <name type="common">Tungara frog</name>
    <name type="synonym">Physalaemus pustulosus</name>
    <dbReference type="NCBI Taxonomy" id="76066"/>
    <lineage>
        <taxon>Eukaryota</taxon>
        <taxon>Metazoa</taxon>
        <taxon>Chordata</taxon>
        <taxon>Craniata</taxon>
        <taxon>Vertebrata</taxon>
        <taxon>Euteleostomi</taxon>
        <taxon>Amphibia</taxon>
        <taxon>Batrachia</taxon>
        <taxon>Anura</taxon>
        <taxon>Neobatrachia</taxon>
        <taxon>Hyloidea</taxon>
        <taxon>Leptodactylidae</taxon>
        <taxon>Leiuperinae</taxon>
        <taxon>Engystomops</taxon>
    </lineage>
</organism>
<evidence type="ECO:0000256" key="1">
    <source>
        <dbReference type="SAM" id="MobiDB-lite"/>
    </source>
</evidence>
<proteinExistence type="predicted"/>
<protein>
    <submittedName>
        <fullName evidence="2">Uncharacterized protein</fullName>
    </submittedName>
</protein>
<feature type="compositionally biased region" description="Polar residues" evidence="1">
    <location>
        <begin position="151"/>
        <end position="164"/>
    </location>
</feature>
<name>A0AAV7AAD5_ENGPU</name>
<feature type="compositionally biased region" description="Acidic residues" evidence="1">
    <location>
        <begin position="246"/>
        <end position="255"/>
    </location>
</feature>
<dbReference type="EMBL" id="WNYA01000009">
    <property type="protein sequence ID" value="KAG8556859.1"/>
    <property type="molecule type" value="Genomic_DNA"/>
</dbReference>